<gene>
    <name evidence="1" type="ORF">BofuT4_P057210.1</name>
</gene>
<dbReference type="HOGENOM" id="CLU_2249691_0_0_1"/>
<accession>G2XUH1</accession>
<evidence type="ECO:0000313" key="1">
    <source>
        <dbReference type="EMBL" id="CCD44141.1"/>
    </source>
</evidence>
<protein>
    <submittedName>
        <fullName evidence="1">Uncharacterized protein</fullName>
    </submittedName>
</protein>
<dbReference type="Proteomes" id="UP000008177">
    <property type="component" value="Unplaced contigs"/>
</dbReference>
<name>G2XUH1_BOTF4</name>
<organism evidence="1 2">
    <name type="scientific">Botryotinia fuckeliana (strain T4)</name>
    <name type="common">Noble rot fungus</name>
    <name type="synonym">Botrytis cinerea</name>
    <dbReference type="NCBI Taxonomy" id="999810"/>
    <lineage>
        <taxon>Eukaryota</taxon>
        <taxon>Fungi</taxon>
        <taxon>Dikarya</taxon>
        <taxon>Ascomycota</taxon>
        <taxon>Pezizomycotina</taxon>
        <taxon>Leotiomycetes</taxon>
        <taxon>Helotiales</taxon>
        <taxon>Sclerotiniaceae</taxon>
        <taxon>Botrytis</taxon>
    </lineage>
</organism>
<dbReference type="EMBL" id="FQ790270">
    <property type="protein sequence ID" value="CCD44141.1"/>
    <property type="molecule type" value="Genomic_DNA"/>
</dbReference>
<dbReference type="InParanoid" id="G2XUH1"/>
<sequence length="104" mass="12168">MYRSRFLYFFSTLIQYLAPQTKRPSSIHSSICDQKSWKKKAPFSPTPNVIDIMHFTGAVEPCQPDIVPESYSYYGDSNPQQNELELFDITRGEDYIKSTVYYYS</sequence>
<dbReference type="AlphaFoldDB" id="G2XUH1"/>
<proteinExistence type="predicted"/>
<reference evidence="2" key="1">
    <citation type="journal article" date="2011" name="PLoS Genet.">
        <title>Genomic analysis of the necrotrophic fungal pathogens Sclerotinia sclerotiorum and Botrytis cinerea.</title>
        <authorList>
            <person name="Amselem J."/>
            <person name="Cuomo C.A."/>
            <person name="van Kan J.A."/>
            <person name="Viaud M."/>
            <person name="Benito E.P."/>
            <person name="Couloux A."/>
            <person name="Coutinho P.M."/>
            <person name="de Vries R.P."/>
            <person name="Dyer P.S."/>
            <person name="Fillinger S."/>
            <person name="Fournier E."/>
            <person name="Gout L."/>
            <person name="Hahn M."/>
            <person name="Kohn L."/>
            <person name="Lapalu N."/>
            <person name="Plummer K.M."/>
            <person name="Pradier J.M."/>
            <person name="Quevillon E."/>
            <person name="Sharon A."/>
            <person name="Simon A."/>
            <person name="ten Have A."/>
            <person name="Tudzynski B."/>
            <person name="Tudzynski P."/>
            <person name="Wincker P."/>
            <person name="Andrew M."/>
            <person name="Anthouard V."/>
            <person name="Beever R.E."/>
            <person name="Beffa R."/>
            <person name="Benoit I."/>
            <person name="Bouzid O."/>
            <person name="Brault B."/>
            <person name="Chen Z."/>
            <person name="Choquer M."/>
            <person name="Collemare J."/>
            <person name="Cotton P."/>
            <person name="Danchin E.G."/>
            <person name="Da Silva C."/>
            <person name="Gautier A."/>
            <person name="Giraud C."/>
            <person name="Giraud T."/>
            <person name="Gonzalez C."/>
            <person name="Grossetete S."/>
            <person name="Guldener U."/>
            <person name="Henrissat B."/>
            <person name="Howlett B.J."/>
            <person name="Kodira C."/>
            <person name="Kretschmer M."/>
            <person name="Lappartient A."/>
            <person name="Leroch M."/>
            <person name="Levis C."/>
            <person name="Mauceli E."/>
            <person name="Neuveglise C."/>
            <person name="Oeser B."/>
            <person name="Pearson M."/>
            <person name="Poulain J."/>
            <person name="Poussereau N."/>
            <person name="Quesneville H."/>
            <person name="Rascle C."/>
            <person name="Schumacher J."/>
            <person name="Segurens B."/>
            <person name="Sexton A."/>
            <person name="Silva E."/>
            <person name="Sirven C."/>
            <person name="Soanes D.M."/>
            <person name="Talbot N.J."/>
            <person name="Templeton M."/>
            <person name="Yandava C."/>
            <person name="Yarden O."/>
            <person name="Zeng Q."/>
            <person name="Rollins J.A."/>
            <person name="Lebrun M.H."/>
            <person name="Dickman M."/>
        </authorList>
    </citation>
    <scope>NUCLEOTIDE SEQUENCE [LARGE SCALE GENOMIC DNA]</scope>
    <source>
        <strain evidence="2">T4</strain>
    </source>
</reference>
<evidence type="ECO:0000313" key="2">
    <source>
        <dbReference type="Proteomes" id="UP000008177"/>
    </source>
</evidence>